<name>A0AAD7MM98_9AGAR</name>
<proteinExistence type="predicted"/>
<sequence>MPDSTSALSLSASKWIWNSVTAAANAQVGLRKDCTPPLGKALIAAEIIISVDSILQLYVKGDYVGTASTSSLSTRPPH</sequence>
<dbReference type="Proteomes" id="UP001215598">
    <property type="component" value="Unassembled WGS sequence"/>
</dbReference>
<evidence type="ECO:0000313" key="2">
    <source>
        <dbReference type="Proteomes" id="UP001215598"/>
    </source>
</evidence>
<keyword evidence="2" id="KW-1185">Reference proteome</keyword>
<comment type="caution">
    <text evidence="1">The sequence shown here is derived from an EMBL/GenBank/DDBJ whole genome shotgun (WGS) entry which is preliminary data.</text>
</comment>
<dbReference type="AlphaFoldDB" id="A0AAD7MM98"/>
<organism evidence="1 2">
    <name type="scientific">Mycena metata</name>
    <dbReference type="NCBI Taxonomy" id="1033252"/>
    <lineage>
        <taxon>Eukaryota</taxon>
        <taxon>Fungi</taxon>
        <taxon>Dikarya</taxon>
        <taxon>Basidiomycota</taxon>
        <taxon>Agaricomycotina</taxon>
        <taxon>Agaricomycetes</taxon>
        <taxon>Agaricomycetidae</taxon>
        <taxon>Agaricales</taxon>
        <taxon>Marasmiineae</taxon>
        <taxon>Mycenaceae</taxon>
        <taxon>Mycena</taxon>
    </lineage>
</organism>
<accession>A0AAD7MM98</accession>
<gene>
    <name evidence="1" type="ORF">B0H16DRAFT_1895634</name>
</gene>
<reference evidence="1" key="1">
    <citation type="submission" date="2023-03" db="EMBL/GenBank/DDBJ databases">
        <title>Massive genome expansion in bonnet fungi (Mycena s.s.) driven by repeated elements and novel gene families across ecological guilds.</title>
        <authorList>
            <consortium name="Lawrence Berkeley National Laboratory"/>
            <person name="Harder C.B."/>
            <person name="Miyauchi S."/>
            <person name="Viragh M."/>
            <person name="Kuo A."/>
            <person name="Thoen E."/>
            <person name="Andreopoulos B."/>
            <person name="Lu D."/>
            <person name="Skrede I."/>
            <person name="Drula E."/>
            <person name="Henrissat B."/>
            <person name="Morin E."/>
            <person name="Kohler A."/>
            <person name="Barry K."/>
            <person name="LaButti K."/>
            <person name="Morin E."/>
            <person name="Salamov A."/>
            <person name="Lipzen A."/>
            <person name="Mereny Z."/>
            <person name="Hegedus B."/>
            <person name="Baldrian P."/>
            <person name="Stursova M."/>
            <person name="Weitz H."/>
            <person name="Taylor A."/>
            <person name="Grigoriev I.V."/>
            <person name="Nagy L.G."/>
            <person name="Martin F."/>
            <person name="Kauserud H."/>
        </authorList>
    </citation>
    <scope>NUCLEOTIDE SEQUENCE</scope>
    <source>
        <strain evidence="1">CBHHK182m</strain>
    </source>
</reference>
<protein>
    <submittedName>
        <fullName evidence="1">Uncharacterized protein</fullName>
    </submittedName>
</protein>
<dbReference type="EMBL" id="JARKIB010000206">
    <property type="protein sequence ID" value="KAJ7724022.1"/>
    <property type="molecule type" value="Genomic_DNA"/>
</dbReference>
<evidence type="ECO:0000313" key="1">
    <source>
        <dbReference type="EMBL" id="KAJ7724022.1"/>
    </source>
</evidence>